<evidence type="ECO:0008006" key="3">
    <source>
        <dbReference type="Google" id="ProtNLM"/>
    </source>
</evidence>
<evidence type="ECO:0000313" key="1">
    <source>
        <dbReference type="EMBL" id="GLI65480.1"/>
    </source>
</evidence>
<dbReference type="SUPFAM" id="SSF56281">
    <property type="entry name" value="Metallo-hydrolase/oxidoreductase"/>
    <property type="match status" value="1"/>
</dbReference>
<name>A0ABQ5S7E2_9CHLO</name>
<dbReference type="EMBL" id="BSDZ01000024">
    <property type="protein sequence ID" value="GLI65480.1"/>
    <property type="molecule type" value="Genomic_DNA"/>
</dbReference>
<dbReference type="Pfam" id="PF23023">
    <property type="entry name" value="Anti-Pycsar_Apyc1"/>
    <property type="match status" value="1"/>
</dbReference>
<sequence>MIILGTGAGTTSVYSRQPSSSFVLINKGDPVLLCDVGYGVTFACVQLIRRVPRNIYVSHNHGDHSGDLPVLLAVESREAAAEGRPPPCLYSHPDVMEELQQYRLRELKSTGKPLEDFAEFHEVPTNARTAIGYTGLSISPFRTRHKETCYGFILYHGAVPVLGWTADSGFDEALYEQLSVAPVLLVDARKGGSEEHSGFDELVRLVALPYMQGKALYVTGYGRQDEVPKKGEVPRAVIVARPGMRIRLSPEPKRKDINQG</sequence>
<dbReference type="InterPro" id="IPR036866">
    <property type="entry name" value="RibonucZ/Hydroxyglut_hydro"/>
</dbReference>
<protein>
    <recommendedName>
        <fullName evidence="3">Metallo-beta-lactamase domain-containing protein</fullName>
    </recommendedName>
</protein>
<proteinExistence type="predicted"/>
<comment type="caution">
    <text evidence="1">The sequence shown here is derived from an EMBL/GenBank/DDBJ whole genome shotgun (WGS) entry which is preliminary data.</text>
</comment>
<evidence type="ECO:0000313" key="2">
    <source>
        <dbReference type="Proteomes" id="UP001165090"/>
    </source>
</evidence>
<accession>A0ABQ5S7E2</accession>
<keyword evidence="2" id="KW-1185">Reference proteome</keyword>
<organism evidence="1 2">
    <name type="scientific">Volvox africanus</name>
    <dbReference type="NCBI Taxonomy" id="51714"/>
    <lineage>
        <taxon>Eukaryota</taxon>
        <taxon>Viridiplantae</taxon>
        <taxon>Chlorophyta</taxon>
        <taxon>core chlorophytes</taxon>
        <taxon>Chlorophyceae</taxon>
        <taxon>CS clade</taxon>
        <taxon>Chlamydomonadales</taxon>
        <taxon>Volvocaceae</taxon>
        <taxon>Volvox</taxon>
    </lineage>
</organism>
<gene>
    <name evidence="1" type="ORF">VaNZ11_009018</name>
</gene>
<dbReference type="Gene3D" id="3.60.15.10">
    <property type="entry name" value="Ribonuclease Z/Hydroxyacylglutathione hydrolase-like"/>
    <property type="match status" value="1"/>
</dbReference>
<dbReference type="Proteomes" id="UP001165090">
    <property type="component" value="Unassembled WGS sequence"/>
</dbReference>
<reference evidence="1 2" key="1">
    <citation type="journal article" date="2023" name="IScience">
        <title>Expanded male sex-determining region conserved during the evolution of homothallism in the green alga Volvox.</title>
        <authorList>
            <person name="Yamamoto K."/>
            <person name="Matsuzaki R."/>
            <person name="Mahakham W."/>
            <person name="Heman W."/>
            <person name="Sekimoto H."/>
            <person name="Kawachi M."/>
            <person name="Minakuchi Y."/>
            <person name="Toyoda A."/>
            <person name="Nozaki H."/>
        </authorList>
    </citation>
    <scope>NUCLEOTIDE SEQUENCE [LARGE SCALE GENOMIC DNA]</scope>
    <source>
        <strain evidence="1 2">NIES-4468</strain>
    </source>
</reference>